<protein>
    <submittedName>
        <fullName evidence="2">Uncharacterized protein</fullName>
    </submittedName>
</protein>
<feature type="compositionally biased region" description="Basic and acidic residues" evidence="1">
    <location>
        <begin position="122"/>
        <end position="135"/>
    </location>
</feature>
<organism evidence="2 3">
    <name type="scientific">Trypanosoma rangeli</name>
    <dbReference type="NCBI Taxonomy" id="5698"/>
    <lineage>
        <taxon>Eukaryota</taxon>
        <taxon>Discoba</taxon>
        <taxon>Euglenozoa</taxon>
        <taxon>Kinetoplastea</taxon>
        <taxon>Metakinetoplastina</taxon>
        <taxon>Trypanosomatida</taxon>
        <taxon>Trypanosomatidae</taxon>
        <taxon>Trypanosoma</taxon>
        <taxon>Herpetosoma</taxon>
    </lineage>
</organism>
<name>A0A422NK35_TRYRA</name>
<dbReference type="OrthoDB" id="10392705at2759"/>
<accession>A0A422NK35</accession>
<feature type="region of interest" description="Disordered" evidence="1">
    <location>
        <begin position="191"/>
        <end position="223"/>
    </location>
</feature>
<proteinExistence type="predicted"/>
<evidence type="ECO:0000313" key="2">
    <source>
        <dbReference type="EMBL" id="RNF05847.1"/>
    </source>
</evidence>
<sequence length="291" mass="31995">MGVLLPKQPCNSWKNVGMGPIPREAQQRLSHTPFNGAAASSLVKATTIANGATRPLDEHMADGEVPINNGVSVTSCAMTPEMQDDIDVIPGTFGVAPCAPSLRLKSLAVNSSNCKSYMHRHEAVKSRNNNDRDGGSEGFGRYSSGPHFLPQEEHWKKCEKKVSKCSSGSDFIVKRIPSRFMSTVMAFAPMPERDFKSSSTDTEGGGGGQKEIREKVIGGGQRKKLSVRGSADSILMAASLDGDTKSRVHHRLSTLQLYRSARANTQRKCGFIEQWLTEVEKHRRERLRRVR</sequence>
<dbReference type="AlphaFoldDB" id="A0A422NK35"/>
<evidence type="ECO:0000256" key="1">
    <source>
        <dbReference type="SAM" id="MobiDB-lite"/>
    </source>
</evidence>
<dbReference type="VEuPathDB" id="TriTrypDB:TRSC58_07216"/>
<evidence type="ECO:0000313" key="3">
    <source>
        <dbReference type="Proteomes" id="UP000283634"/>
    </source>
</evidence>
<reference evidence="2 3" key="1">
    <citation type="journal article" date="2018" name="BMC Genomics">
        <title>Genomic comparison of Trypanosoma conorhini and Trypanosoma rangeli to Trypanosoma cruzi strains of high and low virulence.</title>
        <authorList>
            <person name="Bradwell K.R."/>
            <person name="Koparde V.N."/>
            <person name="Matveyev A.V."/>
            <person name="Serrano M.G."/>
            <person name="Alves J.M."/>
            <person name="Parikh H."/>
            <person name="Huang B."/>
            <person name="Lee V."/>
            <person name="Espinosa-Alvarez O."/>
            <person name="Ortiz P.A."/>
            <person name="Costa-Martins A.G."/>
            <person name="Teixeira M.M."/>
            <person name="Buck G.A."/>
        </authorList>
    </citation>
    <scope>NUCLEOTIDE SEQUENCE [LARGE SCALE GENOMIC DNA]</scope>
    <source>
        <strain evidence="2 3">AM80</strain>
    </source>
</reference>
<comment type="caution">
    <text evidence="2">The sequence shown here is derived from an EMBL/GenBank/DDBJ whole genome shotgun (WGS) entry which is preliminary data.</text>
</comment>
<keyword evidence="3" id="KW-1185">Reference proteome</keyword>
<dbReference type="GeneID" id="40328247"/>
<dbReference type="EMBL" id="MKGL01000124">
    <property type="protein sequence ID" value="RNF05847.1"/>
    <property type="molecule type" value="Genomic_DNA"/>
</dbReference>
<feature type="region of interest" description="Disordered" evidence="1">
    <location>
        <begin position="122"/>
        <end position="145"/>
    </location>
</feature>
<gene>
    <name evidence="2" type="ORF">TraAM80_04314</name>
</gene>
<dbReference type="RefSeq" id="XP_029238924.1">
    <property type="nucleotide sequence ID" value="XM_029381247.1"/>
</dbReference>
<dbReference type="Proteomes" id="UP000283634">
    <property type="component" value="Unassembled WGS sequence"/>
</dbReference>